<dbReference type="InterPro" id="IPR053013">
    <property type="entry name" value="LAT"/>
</dbReference>
<feature type="domain" description="LYC1 C-terminal" evidence="1">
    <location>
        <begin position="205"/>
        <end position="390"/>
    </location>
</feature>
<dbReference type="PANTHER" id="PTHR34815:SF2">
    <property type="entry name" value="N-ACETYLTRANSFERASE DOMAIN-CONTAINING PROTEIN"/>
    <property type="match status" value="1"/>
</dbReference>
<dbReference type="PANTHER" id="PTHR34815">
    <property type="entry name" value="LYSINE ACETYLTRANSFERASE"/>
    <property type="match status" value="1"/>
</dbReference>
<proteinExistence type="predicted"/>
<dbReference type="STRING" id="686832.A0A0C3CL83"/>
<name>A0A0C3CL83_HEBCY</name>
<dbReference type="OrthoDB" id="2020070at2759"/>
<dbReference type="Gene3D" id="3.40.630.30">
    <property type="match status" value="1"/>
</dbReference>
<reference evidence="3" key="2">
    <citation type="submission" date="2015-01" db="EMBL/GenBank/DDBJ databases">
        <title>Evolutionary Origins and Diversification of the Mycorrhizal Mutualists.</title>
        <authorList>
            <consortium name="DOE Joint Genome Institute"/>
            <consortium name="Mycorrhizal Genomics Consortium"/>
            <person name="Kohler A."/>
            <person name="Kuo A."/>
            <person name="Nagy L.G."/>
            <person name="Floudas D."/>
            <person name="Copeland A."/>
            <person name="Barry K.W."/>
            <person name="Cichocki N."/>
            <person name="Veneault-Fourrey C."/>
            <person name="LaButti K."/>
            <person name="Lindquist E.A."/>
            <person name="Lipzen A."/>
            <person name="Lundell T."/>
            <person name="Morin E."/>
            <person name="Murat C."/>
            <person name="Riley R."/>
            <person name="Ohm R."/>
            <person name="Sun H."/>
            <person name="Tunlid A."/>
            <person name="Henrissat B."/>
            <person name="Grigoriev I.V."/>
            <person name="Hibbett D.S."/>
            <person name="Martin F."/>
        </authorList>
    </citation>
    <scope>NUCLEOTIDE SEQUENCE [LARGE SCALE GENOMIC DNA]</scope>
    <source>
        <strain evidence="3">h7</strain>
    </source>
</reference>
<keyword evidence="3" id="KW-1185">Reference proteome</keyword>
<dbReference type="Pfam" id="PF22998">
    <property type="entry name" value="GNAT_LYC1-like"/>
    <property type="match status" value="1"/>
</dbReference>
<evidence type="ECO:0000313" key="2">
    <source>
        <dbReference type="EMBL" id="KIM44889.1"/>
    </source>
</evidence>
<dbReference type="InterPro" id="IPR055100">
    <property type="entry name" value="GNAT_LYC1-like"/>
</dbReference>
<organism evidence="2 3">
    <name type="scientific">Hebeloma cylindrosporum</name>
    <dbReference type="NCBI Taxonomy" id="76867"/>
    <lineage>
        <taxon>Eukaryota</taxon>
        <taxon>Fungi</taxon>
        <taxon>Dikarya</taxon>
        <taxon>Basidiomycota</taxon>
        <taxon>Agaricomycotina</taxon>
        <taxon>Agaricomycetes</taxon>
        <taxon>Agaricomycetidae</taxon>
        <taxon>Agaricales</taxon>
        <taxon>Agaricineae</taxon>
        <taxon>Hymenogastraceae</taxon>
        <taxon>Hebeloma</taxon>
    </lineage>
</organism>
<dbReference type="EMBL" id="KN831773">
    <property type="protein sequence ID" value="KIM44889.1"/>
    <property type="molecule type" value="Genomic_DNA"/>
</dbReference>
<evidence type="ECO:0000259" key="1">
    <source>
        <dbReference type="Pfam" id="PF22998"/>
    </source>
</evidence>
<dbReference type="AlphaFoldDB" id="A0A0C3CL83"/>
<dbReference type="HOGENOM" id="CLU_038171_2_0_1"/>
<accession>A0A0C3CL83</accession>
<gene>
    <name evidence="2" type="ORF">M413DRAFT_442857</name>
</gene>
<dbReference type="Proteomes" id="UP000053424">
    <property type="component" value="Unassembled WGS sequence"/>
</dbReference>
<reference evidence="2 3" key="1">
    <citation type="submission" date="2014-04" db="EMBL/GenBank/DDBJ databases">
        <authorList>
            <consortium name="DOE Joint Genome Institute"/>
            <person name="Kuo A."/>
            <person name="Gay G."/>
            <person name="Dore J."/>
            <person name="Kohler A."/>
            <person name="Nagy L.G."/>
            <person name="Floudas D."/>
            <person name="Copeland A."/>
            <person name="Barry K.W."/>
            <person name="Cichocki N."/>
            <person name="Veneault-Fourrey C."/>
            <person name="LaButti K."/>
            <person name="Lindquist E.A."/>
            <person name="Lipzen A."/>
            <person name="Lundell T."/>
            <person name="Morin E."/>
            <person name="Murat C."/>
            <person name="Sun H."/>
            <person name="Tunlid A."/>
            <person name="Henrissat B."/>
            <person name="Grigoriev I.V."/>
            <person name="Hibbett D.S."/>
            <person name="Martin F."/>
            <person name="Nordberg H.P."/>
            <person name="Cantor M.N."/>
            <person name="Hua S.X."/>
        </authorList>
    </citation>
    <scope>NUCLEOTIDE SEQUENCE [LARGE SCALE GENOMIC DNA]</scope>
    <source>
        <strain evidence="3">h7</strain>
    </source>
</reference>
<evidence type="ECO:0000313" key="3">
    <source>
        <dbReference type="Proteomes" id="UP000053424"/>
    </source>
</evidence>
<protein>
    <recommendedName>
        <fullName evidence="1">LYC1 C-terminal domain-containing protein</fullName>
    </recommendedName>
</protein>
<sequence length="390" mass="45062">MVSLPVSRLSIFPANTAQVLESRKRTFQEWGRGMTLEEYLARDTISDKHEVSRDSRLITWVLAPHDSPGSLDFLCSCETFRRDGLVLKNARPEPANCYGVASVFTPPKHRRRGYAKHMMSLLHWVIAPEESLPTEFPTEWGNRPQRVPGVTPGAFSVLYSDVGPKFYRLCGTLPNQDDGWIVDGPTTTCFNVLKTHEILSSRKKEGRLVWRWLDEASVREAWNEDVSYMEEEMSHSSNCPKPVQFTFLPNKGVAEFQYLRRQYFWEKMDPKPVYWGLCASSSVKASPDPTTFVSWTLDVRPPRSNKLIITRLRVHPDRLQELILEITAFAMKHSVETIEVWNLAKSLLDVSQHLGGTTFFREDHLPCFKWYGSENPEDIAWLWNEKFCWC</sequence>